<accession>A0A2U9Q178</accession>
<dbReference type="Proteomes" id="UP000011200">
    <property type="component" value="Chromosome"/>
</dbReference>
<reference evidence="2 3" key="1">
    <citation type="journal article" date="2013" name="Genome Announc.">
        <title>Draft genome sequence of MKD8, a conjugal recipient Mycobacterium smegmatis strain.</title>
        <authorList>
            <person name="Gray T.A."/>
            <person name="Palumbo M.J."/>
            <person name="Derbyshire K.M."/>
        </authorList>
    </citation>
    <scope>NUCLEOTIDE SEQUENCE [LARGE SCALE GENOMIC DNA]</scope>
    <source>
        <strain evidence="2 3">MKD8</strain>
    </source>
</reference>
<dbReference type="AlphaFoldDB" id="A0A2U9Q178"/>
<organism evidence="2 3">
    <name type="scientific">Mycolicibacterium smegmatis (strain MKD8)</name>
    <name type="common">Mycobacterium smegmatis</name>
    <dbReference type="NCBI Taxonomy" id="1214915"/>
    <lineage>
        <taxon>Bacteria</taxon>
        <taxon>Bacillati</taxon>
        <taxon>Actinomycetota</taxon>
        <taxon>Actinomycetes</taxon>
        <taxon>Mycobacteriales</taxon>
        <taxon>Mycobacteriaceae</taxon>
        <taxon>Mycolicibacterium</taxon>
    </lineage>
</organism>
<reference evidence="3" key="2">
    <citation type="submission" date="2018-03" db="EMBL/GenBank/DDBJ databases">
        <authorList>
            <person name="Derbyshire K."/>
            <person name="Gray T.A."/>
            <person name="Champion M."/>
        </authorList>
    </citation>
    <scope>NUCLEOTIDE SEQUENCE [LARGE SCALE GENOMIC DNA]</scope>
    <source>
        <strain evidence="3">MKD8</strain>
    </source>
</reference>
<evidence type="ECO:0000313" key="2">
    <source>
        <dbReference type="EMBL" id="AWT57245.1"/>
    </source>
</evidence>
<protein>
    <submittedName>
        <fullName evidence="2">Uncharacterized protein</fullName>
    </submittedName>
</protein>
<sequence length="52" mass="5677">MASQPMGSGSALPQPEWHTSGHLQTRHQMVAFLRACVIAAILLGVLAFIVWF</sequence>
<gene>
    <name evidence="2" type="ORF">D806_063120</name>
</gene>
<keyword evidence="1" id="KW-1133">Transmembrane helix</keyword>
<dbReference type="EMBL" id="CP027541">
    <property type="protein sequence ID" value="AWT57245.1"/>
    <property type="molecule type" value="Genomic_DNA"/>
</dbReference>
<feature type="transmembrane region" description="Helical" evidence="1">
    <location>
        <begin position="31"/>
        <end position="51"/>
    </location>
</feature>
<dbReference type="GeneID" id="93461038"/>
<name>A0A2U9Q178_MYCSE</name>
<proteinExistence type="predicted"/>
<keyword evidence="1" id="KW-0472">Membrane</keyword>
<evidence type="ECO:0000256" key="1">
    <source>
        <dbReference type="SAM" id="Phobius"/>
    </source>
</evidence>
<evidence type="ECO:0000313" key="3">
    <source>
        <dbReference type="Proteomes" id="UP000011200"/>
    </source>
</evidence>
<keyword evidence="1" id="KW-0812">Transmembrane</keyword>
<dbReference type="RefSeq" id="WP_003897835.1">
    <property type="nucleotide sequence ID" value="NZ_CP027541.1"/>
</dbReference>